<reference evidence="2" key="1">
    <citation type="submission" date="2022-10" db="EMBL/GenBank/DDBJ databases">
        <authorList>
            <person name="Chen Y."/>
            <person name="Dougan E. K."/>
            <person name="Chan C."/>
            <person name="Rhodes N."/>
            <person name="Thang M."/>
        </authorList>
    </citation>
    <scope>NUCLEOTIDE SEQUENCE</scope>
</reference>
<sequence length="239" mass="26228">MAGPEGLAVAGTLDWLFPGGAVSEREQQRPLGVAPELPQSPGPGGGAVAVPKKSRSDEPWFNGRGNLSGNADLLLDSDLLVDFQAVKLVKRTLKVKHSAELFQTLADIDAMKRLGFSLHCVPSKAQEQVLVPQGNTLTLGHVLPKRWLLTVYYQVHRRVDVESALTQMGYSISGCREVEADATVPMDQLLMHRHGCQRYGLWVLQGEDIEVHNGRALDTEMRRWQASYEGANLRAIGPN</sequence>
<evidence type="ECO:0000313" key="2">
    <source>
        <dbReference type="EMBL" id="CAI4020433.1"/>
    </source>
</evidence>
<evidence type="ECO:0000313" key="3">
    <source>
        <dbReference type="EMBL" id="CAL1173808.1"/>
    </source>
</evidence>
<name>A0A9P1GSY8_9DINO</name>
<gene>
    <name evidence="2" type="ORF">C1SCF055_LOCUS44850</name>
</gene>
<dbReference type="EMBL" id="CAMXCT020006811">
    <property type="protein sequence ID" value="CAL1173808.1"/>
    <property type="molecule type" value="Genomic_DNA"/>
</dbReference>
<keyword evidence="5" id="KW-1185">Reference proteome</keyword>
<keyword evidence="4" id="KW-0687">Ribonucleoprotein</keyword>
<keyword evidence="4" id="KW-0689">Ribosomal protein</keyword>
<accession>A0A9P1GSY8</accession>
<dbReference type="EMBL" id="CAMXCT030006811">
    <property type="protein sequence ID" value="CAL4807745.1"/>
    <property type="molecule type" value="Genomic_DNA"/>
</dbReference>
<feature type="region of interest" description="Disordered" evidence="1">
    <location>
        <begin position="24"/>
        <end position="55"/>
    </location>
</feature>
<organism evidence="2">
    <name type="scientific">Cladocopium goreaui</name>
    <dbReference type="NCBI Taxonomy" id="2562237"/>
    <lineage>
        <taxon>Eukaryota</taxon>
        <taxon>Sar</taxon>
        <taxon>Alveolata</taxon>
        <taxon>Dinophyceae</taxon>
        <taxon>Suessiales</taxon>
        <taxon>Symbiodiniaceae</taxon>
        <taxon>Cladocopium</taxon>
    </lineage>
</organism>
<protein>
    <submittedName>
        <fullName evidence="4">30S ribosomal protein S1-like</fullName>
    </submittedName>
</protein>
<dbReference type="GO" id="GO:0005840">
    <property type="term" value="C:ribosome"/>
    <property type="evidence" value="ECO:0007669"/>
    <property type="project" value="UniProtKB-KW"/>
</dbReference>
<dbReference type="EMBL" id="CAMXCT010006811">
    <property type="protein sequence ID" value="CAI4020433.1"/>
    <property type="molecule type" value="Genomic_DNA"/>
</dbReference>
<evidence type="ECO:0000313" key="5">
    <source>
        <dbReference type="Proteomes" id="UP001152797"/>
    </source>
</evidence>
<comment type="caution">
    <text evidence="2">The sequence shown here is derived from an EMBL/GenBank/DDBJ whole genome shotgun (WGS) entry which is preliminary data.</text>
</comment>
<reference evidence="3" key="2">
    <citation type="submission" date="2024-04" db="EMBL/GenBank/DDBJ databases">
        <authorList>
            <person name="Chen Y."/>
            <person name="Shah S."/>
            <person name="Dougan E. K."/>
            <person name="Thang M."/>
            <person name="Chan C."/>
        </authorList>
    </citation>
    <scope>NUCLEOTIDE SEQUENCE [LARGE SCALE GENOMIC DNA]</scope>
</reference>
<proteinExistence type="predicted"/>
<dbReference type="AlphaFoldDB" id="A0A9P1GSY8"/>
<evidence type="ECO:0000256" key="1">
    <source>
        <dbReference type="SAM" id="MobiDB-lite"/>
    </source>
</evidence>
<evidence type="ECO:0000313" key="4">
    <source>
        <dbReference type="EMBL" id="CAL4807745.1"/>
    </source>
</evidence>
<dbReference type="Proteomes" id="UP001152797">
    <property type="component" value="Unassembled WGS sequence"/>
</dbReference>